<evidence type="ECO:0000256" key="2">
    <source>
        <dbReference type="ARBA" id="ARBA00010985"/>
    </source>
</evidence>
<dbReference type="RefSeq" id="YP_009244385.1">
    <property type="nucleotide sequence ID" value="NC_029859.1"/>
</dbReference>
<gene>
    <name evidence="6" type="primary">ycf33</name>
    <name evidence="6" type="ORF">Gvag_193</name>
</gene>
<proteinExistence type="inferred from homology"/>
<dbReference type="EMBL" id="KT266787">
    <property type="protein sequence ID" value="AMK96627.1"/>
    <property type="molecule type" value="Genomic_DNA"/>
</dbReference>
<dbReference type="Pfam" id="PF05421">
    <property type="entry name" value="DUF751"/>
    <property type="match status" value="1"/>
</dbReference>
<sequence>MQTFWNNILKFPRFLLGVFIGFFLTTFQPIFKSLDNKKKLALMTISNLAVLYFIYIVLRLMLEIS</sequence>
<reference evidence="6" key="1">
    <citation type="submission" date="2015-07" db="EMBL/GenBank/DDBJ databases">
        <title>Reconstructing the complex evolutionary history of mobile plasmids in red algal genomes.</title>
        <authorList>
            <person name="Lee J."/>
            <person name="Kim K.M."/>
            <person name="Yang E.C."/>
            <person name="Miller K.A."/>
            <person name="Boo S.M."/>
            <person name="Bhattacharya D."/>
            <person name="Yoon H.S."/>
        </authorList>
    </citation>
    <scope>NUCLEOTIDE SEQUENCE</scope>
</reference>
<organism evidence="6">
    <name type="scientific">Gelidium vagum</name>
    <name type="common">Red alga</name>
    <dbReference type="NCBI Taxonomy" id="35171"/>
    <lineage>
        <taxon>Eukaryota</taxon>
        <taxon>Rhodophyta</taxon>
        <taxon>Florideophyceae</taxon>
        <taxon>Rhodymeniophycidae</taxon>
        <taxon>Gelidiales</taxon>
        <taxon>Gelidiaceae</taxon>
        <taxon>Gelidium</taxon>
    </lineage>
</organism>
<dbReference type="InterPro" id="IPR008470">
    <property type="entry name" value="Uncharacterised_Ycf33"/>
</dbReference>
<keyword evidence="4 6" id="KW-0934">Plastid</keyword>
<dbReference type="GO" id="GO:0009536">
    <property type="term" value="C:plastid"/>
    <property type="evidence" value="ECO:0007669"/>
    <property type="project" value="UniProtKB-SubCell"/>
</dbReference>
<dbReference type="AlphaFoldDB" id="A0A141SEA9"/>
<geneLocation type="plastid" evidence="6"/>
<evidence type="ECO:0000256" key="3">
    <source>
        <dbReference type="ARBA" id="ARBA00021584"/>
    </source>
</evidence>
<name>A0A141SEA9_GELVA</name>
<feature type="transmembrane region" description="Helical" evidence="5">
    <location>
        <begin position="40"/>
        <end position="62"/>
    </location>
</feature>
<feature type="transmembrane region" description="Helical" evidence="5">
    <location>
        <begin position="12"/>
        <end position="31"/>
    </location>
</feature>
<evidence type="ECO:0000256" key="5">
    <source>
        <dbReference type="SAM" id="Phobius"/>
    </source>
</evidence>
<protein>
    <recommendedName>
        <fullName evidence="3">Uncharacterized protein ycf33</fullName>
    </recommendedName>
</protein>
<comment type="subcellular location">
    <subcellularLocation>
        <location evidence="1">Plastid</location>
    </subcellularLocation>
</comment>
<keyword evidence="5" id="KW-1133">Transmembrane helix</keyword>
<evidence type="ECO:0000256" key="1">
    <source>
        <dbReference type="ARBA" id="ARBA00004474"/>
    </source>
</evidence>
<comment type="similarity">
    <text evidence="2">Belongs to the ycf33 family.</text>
</comment>
<evidence type="ECO:0000313" key="6">
    <source>
        <dbReference type="EMBL" id="AMK96627.1"/>
    </source>
</evidence>
<keyword evidence="5" id="KW-0472">Membrane</keyword>
<keyword evidence="5" id="KW-0812">Transmembrane</keyword>
<evidence type="ECO:0000256" key="4">
    <source>
        <dbReference type="ARBA" id="ARBA00022640"/>
    </source>
</evidence>
<accession>A0A141SEA9</accession>
<dbReference type="GeneID" id="27216169"/>